<name>A0A5K3G111_MESCO</name>
<organism evidence="1">
    <name type="scientific">Mesocestoides corti</name>
    <name type="common">Flatworm</name>
    <dbReference type="NCBI Taxonomy" id="53468"/>
    <lineage>
        <taxon>Eukaryota</taxon>
        <taxon>Metazoa</taxon>
        <taxon>Spiralia</taxon>
        <taxon>Lophotrochozoa</taxon>
        <taxon>Platyhelminthes</taxon>
        <taxon>Cestoda</taxon>
        <taxon>Eucestoda</taxon>
        <taxon>Cyclophyllidea</taxon>
        <taxon>Mesocestoididae</taxon>
        <taxon>Mesocestoides</taxon>
    </lineage>
</organism>
<dbReference type="WBParaSite" id="MCU_014322-RA">
    <property type="protein sequence ID" value="MCU_014322-RA"/>
    <property type="gene ID" value="MCU_014322"/>
</dbReference>
<accession>A0A5K3G111</accession>
<reference evidence="1" key="1">
    <citation type="submission" date="2019-11" db="UniProtKB">
        <authorList>
            <consortium name="WormBaseParasite"/>
        </authorList>
    </citation>
    <scope>IDENTIFICATION</scope>
</reference>
<sequence>MWIQNVQHNHGLANIKQECCLMDSYSALGLEMWRRIGWQIYLTTLVSANPLSLCVPMACEQDRHAA</sequence>
<proteinExistence type="predicted"/>
<evidence type="ECO:0000313" key="1">
    <source>
        <dbReference type="WBParaSite" id="MCU_014322-RA"/>
    </source>
</evidence>
<dbReference type="AlphaFoldDB" id="A0A5K3G111"/>
<protein>
    <submittedName>
        <fullName evidence="1">Formate hydrogenlyase subunit 3</fullName>
    </submittedName>
</protein>